<dbReference type="EC" id="2.7.11.1" evidence="1"/>
<dbReference type="PROSITE" id="PS00108">
    <property type="entry name" value="PROTEIN_KINASE_ST"/>
    <property type="match status" value="1"/>
</dbReference>
<evidence type="ECO:0000256" key="8">
    <source>
        <dbReference type="ARBA" id="ARBA00048679"/>
    </source>
</evidence>
<evidence type="ECO:0000313" key="13">
    <source>
        <dbReference type="Proteomes" id="UP001193081"/>
    </source>
</evidence>
<evidence type="ECO:0000256" key="10">
    <source>
        <dbReference type="SAM" id="Phobius"/>
    </source>
</evidence>
<comment type="catalytic activity">
    <reaction evidence="7">
        <text>L-threonyl-[protein] + ATP = O-phospho-L-threonyl-[protein] + ADP + H(+)</text>
        <dbReference type="Rhea" id="RHEA:46608"/>
        <dbReference type="Rhea" id="RHEA-COMP:11060"/>
        <dbReference type="Rhea" id="RHEA-COMP:11605"/>
        <dbReference type="ChEBI" id="CHEBI:15378"/>
        <dbReference type="ChEBI" id="CHEBI:30013"/>
        <dbReference type="ChEBI" id="CHEBI:30616"/>
        <dbReference type="ChEBI" id="CHEBI:61977"/>
        <dbReference type="ChEBI" id="CHEBI:456216"/>
        <dbReference type="EC" id="2.7.11.1"/>
    </reaction>
</comment>
<feature type="compositionally biased region" description="Polar residues" evidence="9">
    <location>
        <begin position="358"/>
        <end position="367"/>
    </location>
</feature>
<keyword evidence="5 12" id="KW-0418">Kinase</keyword>
<name>A0ABS4D414_9CHLR</name>
<dbReference type="Proteomes" id="UP001193081">
    <property type="component" value="Unassembled WGS sequence"/>
</dbReference>
<dbReference type="Gene3D" id="1.10.510.10">
    <property type="entry name" value="Transferase(Phosphotransferase) domain 1"/>
    <property type="match status" value="1"/>
</dbReference>
<dbReference type="GO" id="GO:0016301">
    <property type="term" value="F:kinase activity"/>
    <property type="evidence" value="ECO:0007669"/>
    <property type="project" value="UniProtKB-KW"/>
</dbReference>
<keyword evidence="10" id="KW-0812">Transmembrane</keyword>
<comment type="catalytic activity">
    <reaction evidence="8">
        <text>L-seryl-[protein] + ATP = O-phospho-L-seryl-[protein] + ADP + H(+)</text>
        <dbReference type="Rhea" id="RHEA:17989"/>
        <dbReference type="Rhea" id="RHEA-COMP:9863"/>
        <dbReference type="Rhea" id="RHEA-COMP:11604"/>
        <dbReference type="ChEBI" id="CHEBI:15378"/>
        <dbReference type="ChEBI" id="CHEBI:29999"/>
        <dbReference type="ChEBI" id="CHEBI:30616"/>
        <dbReference type="ChEBI" id="CHEBI:83421"/>
        <dbReference type="ChEBI" id="CHEBI:456216"/>
        <dbReference type="EC" id="2.7.11.1"/>
    </reaction>
</comment>
<evidence type="ECO:0000256" key="6">
    <source>
        <dbReference type="ARBA" id="ARBA00022840"/>
    </source>
</evidence>
<evidence type="ECO:0000256" key="4">
    <source>
        <dbReference type="ARBA" id="ARBA00022741"/>
    </source>
</evidence>
<keyword evidence="10" id="KW-0472">Membrane</keyword>
<feature type="transmembrane region" description="Helical" evidence="10">
    <location>
        <begin position="401"/>
        <end position="425"/>
    </location>
</feature>
<organism evidence="12 13">
    <name type="scientific">Candidatus Chloroploca mongolica</name>
    <dbReference type="NCBI Taxonomy" id="2528176"/>
    <lineage>
        <taxon>Bacteria</taxon>
        <taxon>Bacillati</taxon>
        <taxon>Chloroflexota</taxon>
        <taxon>Chloroflexia</taxon>
        <taxon>Chloroflexales</taxon>
        <taxon>Chloroflexineae</taxon>
        <taxon>Oscillochloridaceae</taxon>
        <taxon>Candidatus Chloroploca</taxon>
    </lineage>
</organism>
<evidence type="ECO:0000256" key="5">
    <source>
        <dbReference type="ARBA" id="ARBA00022777"/>
    </source>
</evidence>
<evidence type="ECO:0000256" key="3">
    <source>
        <dbReference type="ARBA" id="ARBA00022679"/>
    </source>
</evidence>
<feature type="domain" description="Protein kinase" evidence="11">
    <location>
        <begin position="39"/>
        <end position="287"/>
    </location>
</feature>
<keyword evidence="3" id="KW-0808">Transferase</keyword>
<evidence type="ECO:0000256" key="1">
    <source>
        <dbReference type="ARBA" id="ARBA00012513"/>
    </source>
</evidence>
<keyword evidence="6" id="KW-0067">ATP-binding</keyword>
<feature type="compositionally biased region" description="Pro residues" evidence="9">
    <location>
        <begin position="368"/>
        <end position="391"/>
    </location>
</feature>
<keyword evidence="4" id="KW-0547">Nucleotide-binding</keyword>
<dbReference type="InterPro" id="IPR000719">
    <property type="entry name" value="Prot_kinase_dom"/>
</dbReference>
<dbReference type="PROSITE" id="PS50011">
    <property type="entry name" value="PROTEIN_KINASE_DOM"/>
    <property type="match status" value="1"/>
</dbReference>
<accession>A0ABS4D414</accession>
<dbReference type="RefSeq" id="WP_135475609.1">
    <property type="nucleotide sequence ID" value="NZ_SIJK02000001.1"/>
</dbReference>
<dbReference type="CDD" id="cd14014">
    <property type="entry name" value="STKc_PknB_like"/>
    <property type="match status" value="1"/>
</dbReference>
<comment type="caution">
    <text evidence="12">The sequence shown here is derived from an EMBL/GenBank/DDBJ whole genome shotgun (WGS) entry which is preliminary data.</text>
</comment>
<dbReference type="SMART" id="SM00220">
    <property type="entry name" value="S_TKc"/>
    <property type="match status" value="1"/>
</dbReference>
<proteinExistence type="predicted"/>
<evidence type="ECO:0000256" key="2">
    <source>
        <dbReference type="ARBA" id="ARBA00022527"/>
    </source>
</evidence>
<dbReference type="EMBL" id="SIJK02000001">
    <property type="protein sequence ID" value="MBP1464180.1"/>
    <property type="molecule type" value="Genomic_DNA"/>
</dbReference>
<dbReference type="Gene3D" id="3.30.200.20">
    <property type="entry name" value="Phosphorylase Kinase, domain 1"/>
    <property type="match status" value="1"/>
</dbReference>
<dbReference type="InterPro" id="IPR008271">
    <property type="entry name" value="Ser/Thr_kinase_AS"/>
</dbReference>
<evidence type="ECO:0000256" key="7">
    <source>
        <dbReference type="ARBA" id="ARBA00047899"/>
    </source>
</evidence>
<evidence type="ECO:0000313" key="12">
    <source>
        <dbReference type="EMBL" id="MBP1464180.1"/>
    </source>
</evidence>
<dbReference type="SUPFAM" id="SSF56112">
    <property type="entry name" value="Protein kinase-like (PK-like)"/>
    <property type="match status" value="1"/>
</dbReference>
<feature type="compositionally biased region" description="Pro residues" evidence="9">
    <location>
        <begin position="321"/>
        <end position="344"/>
    </location>
</feature>
<dbReference type="InterPro" id="IPR011009">
    <property type="entry name" value="Kinase-like_dom_sf"/>
</dbReference>
<keyword evidence="10" id="KW-1133">Transmembrane helix</keyword>
<dbReference type="PANTHER" id="PTHR24363:SF0">
    <property type="entry name" value="SERINE_THREONINE KINASE LIKE DOMAIN CONTAINING 1"/>
    <property type="match status" value="1"/>
</dbReference>
<dbReference type="PANTHER" id="PTHR24363">
    <property type="entry name" value="SERINE/THREONINE PROTEIN KINASE"/>
    <property type="match status" value="1"/>
</dbReference>
<dbReference type="Pfam" id="PF00069">
    <property type="entry name" value="Pkinase"/>
    <property type="match status" value="1"/>
</dbReference>
<evidence type="ECO:0000256" key="9">
    <source>
        <dbReference type="SAM" id="MobiDB-lite"/>
    </source>
</evidence>
<feature type="region of interest" description="Disordered" evidence="9">
    <location>
        <begin position="297"/>
        <end position="393"/>
    </location>
</feature>
<reference evidence="12 13" key="1">
    <citation type="submission" date="2021-03" db="EMBL/GenBank/DDBJ databases">
        <authorList>
            <person name="Grouzdev D.S."/>
        </authorList>
    </citation>
    <scope>NUCLEOTIDE SEQUENCE [LARGE SCALE GENOMIC DNA]</scope>
    <source>
        <strain evidence="12 13">M50-1</strain>
    </source>
</reference>
<protein>
    <recommendedName>
        <fullName evidence="1">non-specific serine/threonine protein kinase</fullName>
        <ecNumber evidence="1">2.7.11.1</ecNumber>
    </recommendedName>
</protein>
<feature type="compositionally biased region" description="Pro residues" evidence="9">
    <location>
        <begin position="302"/>
        <end position="312"/>
    </location>
</feature>
<keyword evidence="2" id="KW-0723">Serine/threonine-protein kinase</keyword>
<gene>
    <name evidence="12" type="ORF">EYB53_000530</name>
</gene>
<evidence type="ECO:0000259" key="11">
    <source>
        <dbReference type="PROSITE" id="PS50011"/>
    </source>
</evidence>
<keyword evidence="13" id="KW-1185">Reference proteome</keyword>
<sequence>MTQPQEILCPSCRKPGRRQARFCQYCGHDMVLNNAGPHYYITRVIKAGGQGAVYEGIDDDGNIYAVKEMLDSFTEPKERDEAIKRFNAEAELLEQLTHPRIPRVYSHFKDEGRHYLVMDYIRGEDLEDIVEREGKLAEPRVLEWATQICDVLSYLHSQGLIYRDMKPSNVMIDHQNGGIKLIDFGIARVLQVGQRGTQIGTPGYAPPEQYQGLATIESDVYALGATLHHVLTGRDPQAHPPFSFPPARTLEPTLSPQVSGALEQALQMRPTARFASIAAFGAALGVLPASRPLGVPVSAQPTPTPTAAPAPTPATSAAPPSAVPPPPAQPAPPPAQPAPPPAQPAPASVVQTAGAVQPTPQAAVTPSSSPPAGPVMPTPVPPPAPASPPVQPKRRGCAGCIGPMVITILLIAGLVAVDFFFIGFLPRTLGFEGPAAPISTPQTLVQIPFTTEIFIVDPDGTDQGRLQTAFATAFLEQARQTYGPTAQLDVTQPLIYADGPTEAGREERGIIYRAVIEGFLLVPQ</sequence>